<evidence type="ECO:0000313" key="4">
    <source>
        <dbReference type="Proteomes" id="UP000000692"/>
    </source>
</evidence>
<dbReference type="GO" id="GO:0005829">
    <property type="term" value="C:cytosol"/>
    <property type="evidence" value="ECO:0007669"/>
    <property type="project" value="TreeGrafter"/>
</dbReference>
<dbReference type="SUPFAM" id="SSF51735">
    <property type="entry name" value="NAD(P)-binding Rossmann-fold domains"/>
    <property type="match status" value="1"/>
</dbReference>
<dbReference type="EC" id="1.6.5.5" evidence="3"/>
<keyword evidence="3" id="KW-0614">Plasmid</keyword>
<evidence type="ECO:0000259" key="2">
    <source>
        <dbReference type="SMART" id="SM00829"/>
    </source>
</evidence>
<protein>
    <submittedName>
        <fullName evidence="3">Oxidoreductase, zinc-binding dehydrogenase family protein</fullName>
        <ecNumber evidence="3">1.6.5.5</ecNumber>
    </submittedName>
</protein>
<accession>F9YBR2</accession>
<dbReference type="InterPro" id="IPR036291">
    <property type="entry name" value="NAD(P)-bd_dom_sf"/>
</dbReference>
<name>F9YBR2_KETVW</name>
<dbReference type="Pfam" id="PF08240">
    <property type="entry name" value="ADH_N"/>
    <property type="match status" value="1"/>
</dbReference>
<dbReference type="InterPro" id="IPR013154">
    <property type="entry name" value="ADH-like_N"/>
</dbReference>
<dbReference type="GO" id="GO:0003730">
    <property type="term" value="F:mRNA 3'-UTR binding"/>
    <property type="evidence" value="ECO:0007669"/>
    <property type="project" value="TreeGrafter"/>
</dbReference>
<dbReference type="AlphaFoldDB" id="F9YBR2"/>
<geneLocation type="plasmid" evidence="4">
    <name>pKVU_200</name>
</geneLocation>
<dbReference type="EMBL" id="CP002020">
    <property type="protein sequence ID" value="AEM42814.1"/>
    <property type="molecule type" value="Genomic_DNA"/>
</dbReference>
<dbReference type="InterPro" id="IPR011032">
    <property type="entry name" value="GroES-like_sf"/>
</dbReference>
<dbReference type="InterPro" id="IPR020843">
    <property type="entry name" value="ER"/>
</dbReference>
<keyword evidence="4" id="KW-1185">Reference proteome</keyword>
<feature type="domain" description="Enoyl reductase (ER)" evidence="2">
    <location>
        <begin position="1"/>
        <end position="308"/>
    </location>
</feature>
<evidence type="ECO:0000313" key="3">
    <source>
        <dbReference type="EMBL" id="AEM42814.1"/>
    </source>
</evidence>
<dbReference type="SUPFAM" id="SSF50129">
    <property type="entry name" value="GroES-like"/>
    <property type="match status" value="1"/>
</dbReference>
<reference evidence="3 4" key="1">
    <citation type="journal article" date="2011" name="J. Bacteriol.">
        <title>Complete genome sequence of the industrial strain Ketogulonicigenium vulgare WSH-001.</title>
        <authorList>
            <person name="Liu L."/>
            <person name="Li Y."/>
            <person name="Zhang J."/>
            <person name="Zhou Z."/>
            <person name="Liu J."/>
            <person name="Li X."/>
            <person name="Zhou J."/>
            <person name="Du G."/>
            <person name="Wang L."/>
            <person name="Chen J."/>
        </authorList>
    </citation>
    <scope>NUCLEOTIDE SEQUENCE [LARGE SCALE GENOMIC DNA]</scope>
    <source>
        <strain evidence="3 4">WSH-001</strain>
        <plasmid evidence="4">pKVU_200</plasmid>
    </source>
</reference>
<dbReference type="KEGG" id="kvl:KVU_PB0136"/>
<dbReference type="Gene3D" id="3.40.50.720">
    <property type="entry name" value="NAD(P)-binding Rossmann-like Domain"/>
    <property type="match status" value="1"/>
</dbReference>
<keyword evidence="1" id="KW-0521">NADP</keyword>
<dbReference type="PANTHER" id="PTHR44154">
    <property type="entry name" value="QUINONE OXIDOREDUCTASE"/>
    <property type="match status" value="1"/>
</dbReference>
<dbReference type="OrthoDB" id="7355832at2"/>
<organism evidence="3 4">
    <name type="scientific">Ketogulonicigenium vulgare (strain WSH-001)</name>
    <dbReference type="NCBI Taxonomy" id="759362"/>
    <lineage>
        <taxon>Bacteria</taxon>
        <taxon>Pseudomonadati</taxon>
        <taxon>Pseudomonadota</taxon>
        <taxon>Alphaproteobacteria</taxon>
        <taxon>Rhodobacterales</taxon>
        <taxon>Roseobacteraceae</taxon>
        <taxon>Ketogulonicigenium</taxon>
    </lineage>
</organism>
<dbReference type="GO" id="GO:0070402">
    <property type="term" value="F:NADPH binding"/>
    <property type="evidence" value="ECO:0007669"/>
    <property type="project" value="TreeGrafter"/>
</dbReference>
<dbReference type="Gene3D" id="3.90.180.10">
    <property type="entry name" value="Medium-chain alcohol dehydrogenases, catalytic domain"/>
    <property type="match status" value="1"/>
</dbReference>
<keyword evidence="3" id="KW-0560">Oxidoreductase</keyword>
<proteinExistence type="predicted"/>
<dbReference type="Pfam" id="PF13602">
    <property type="entry name" value="ADH_zinc_N_2"/>
    <property type="match status" value="1"/>
</dbReference>
<dbReference type="HOGENOM" id="CLU_026673_3_1_5"/>
<gene>
    <name evidence="3" type="ordered locus">KVU_PB0136</name>
</gene>
<dbReference type="PANTHER" id="PTHR44154:SF1">
    <property type="entry name" value="QUINONE OXIDOREDUCTASE"/>
    <property type="match status" value="1"/>
</dbReference>
<evidence type="ECO:0000256" key="1">
    <source>
        <dbReference type="ARBA" id="ARBA00022857"/>
    </source>
</evidence>
<dbReference type="InterPro" id="IPR051603">
    <property type="entry name" value="Zinc-ADH_QOR/CCCR"/>
</dbReference>
<dbReference type="GO" id="GO:0003960">
    <property type="term" value="F:quinone reductase (NADPH) activity"/>
    <property type="evidence" value="ECO:0007669"/>
    <property type="project" value="UniProtKB-EC"/>
</dbReference>
<dbReference type="Proteomes" id="UP000000692">
    <property type="component" value="Plasmid 2"/>
</dbReference>
<dbReference type="SMART" id="SM00829">
    <property type="entry name" value="PKS_ER"/>
    <property type="match status" value="1"/>
</dbReference>
<sequence>MLHLEIRPIPEAPGAGEVIIRLHASGINPHDTKARAGWTGGTPPEDFFIPHSDGAGVVTAVGAGVDLAIGARVWVFGAPHGAGTAADYLRIPAWRVLPLPDALDFAEGASLGVPLLTAWLAVLADGPVMDQVLLVQGGGGAVGEAAVALGVAFGARVVATARSADSAARAAARGALAVRAPDDPALSQFIADMTGGAGVPRVVEVDFGANQTRNLAMLADHGTLASYSATSDKFPTLDYYGFARKGARISFVQGMKLTPAHIVRARADLLPLLAQGQLRPTIAARFALDEAAAAHEMVERGAGGNVVLMLN</sequence>